<evidence type="ECO:0000256" key="2">
    <source>
        <dbReference type="ARBA" id="ARBA00022475"/>
    </source>
</evidence>
<dbReference type="AlphaFoldDB" id="A0AAE3WIV6"/>
<protein>
    <submittedName>
        <fullName evidence="7">UbiA family prenyltransferase</fullName>
    </submittedName>
</protein>
<feature type="transmembrane region" description="Helical" evidence="6">
    <location>
        <begin position="460"/>
        <end position="480"/>
    </location>
</feature>
<feature type="transmembrane region" description="Helical" evidence="6">
    <location>
        <begin position="349"/>
        <end position="367"/>
    </location>
</feature>
<evidence type="ECO:0000256" key="6">
    <source>
        <dbReference type="SAM" id="Phobius"/>
    </source>
</evidence>
<reference evidence="7" key="1">
    <citation type="submission" date="2022-07" db="EMBL/GenBank/DDBJ databases">
        <authorList>
            <person name="Otstavnykh N."/>
            <person name="Isaeva M."/>
            <person name="Bystritskaya E."/>
        </authorList>
    </citation>
    <scope>NUCLEOTIDE SEQUENCE</scope>
    <source>
        <strain evidence="7">KCTC 52189</strain>
    </source>
</reference>
<keyword evidence="2" id="KW-1003">Cell membrane</keyword>
<dbReference type="InterPro" id="IPR050475">
    <property type="entry name" value="Prenyltransferase_related"/>
</dbReference>
<keyword evidence="5 6" id="KW-0472">Membrane</keyword>
<evidence type="ECO:0000313" key="8">
    <source>
        <dbReference type="Proteomes" id="UP001226762"/>
    </source>
</evidence>
<dbReference type="NCBIfam" id="NF006088">
    <property type="entry name" value="PRK08238.1"/>
    <property type="match status" value="1"/>
</dbReference>
<feature type="transmembrane region" description="Helical" evidence="6">
    <location>
        <begin position="427"/>
        <end position="448"/>
    </location>
</feature>
<evidence type="ECO:0000256" key="4">
    <source>
        <dbReference type="ARBA" id="ARBA00022989"/>
    </source>
</evidence>
<dbReference type="EMBL" id="JANHAX010000008">
    <property type="protein sequence ID" value="MDQ2092278.1"/>
    <property type="molecule type" value="Genomic_DNA"/>
</dbReference>
<feature type="transmembrane region" description="Helical" evidence="6">
    <location>
        <begin position="301"/>
        <end position="318"/>
    </location>
</feature>
<gene>
    <name evidence="7" type="ORF">NO357_20425</name>
</gene>
<dbReference type="CDD" id="cd13963">
    <property type="entry name" value="PT_UbiA_2"/>
    <property type="match status" value="1"/>
</dbReference>
<evidence type="ECO:0000313" key="7">
    <source>
        <dbReference type="EMBL" id="MDQ2092278.1"/>
    </source>
</evidence>
<keyword evidence="3 6" id="KW-0812">Transmembrane</keyword>
<dbReference type="InterPro" id="IPR000537">
    <property type="entry name" value="UbiA_prenyltransferase"/>
</dbReference>
<organism evidence="7 8">
    <name type="scientific">Marimonas arenosa</name>
    <dbReference type="NCBI Taxonomy" id="1795305"/>
    <lineage>
        <taxon>Bacteria</taxon>
        <taxon>Pseudomonadati</taxon>
        <taxon>Pseudomonadota</taxon>
        <taxon>Alphaproteobacteria</taxon>
        <taxon>Rhodobacterales</taxon>
        <taxon>Paracoccaceae</taxon>
        <taxon>Marimonas</taxon>
    </lineage>
</organism>
<comment type="subcellular location">
    <subcellularLocation>
        <location evidence="1">Membrane</location>
        <topology evidence="1">Multi-pass membrane protein</topology>
    </subcellularLocation>
</comment>
<reference evidence="7" key="2">
    <citation type="submission" date="2023-02" db="EMBL/GenBank/DDBJ databases">
        <title>'Rhodoalgimonas zhirmunskyi' gen. nov., isolated from a red alga.</title>
        <authorList>
            <person name="Nedashkovskaya O.I."/>
            <person name="Otstavnykh N.Y."/>
            <person name="Bystritskaya E.P."/>
            <person name="Balabanova L.A."/>
            <person name="Isaeva M.P."/>
        </authorList>
    </citation>
    <scope>NUCLEOTIDE SEQUENCE</scope>
    <source>
        <strain evidence="7">KCTC 52189</strain>
    </source>
</reference>
<proteinExistence type="predicted"/>
<evidence type="ECO:0000256" key="3">
    <source>
        <dbReference type="ARBA" id="ARBA00022692"/>
    </source>
</evidence>
<dbReference type="GO" id="GO:0016020">
    <property type="term" value="C:membrane"/>
    <property type="evidence" value="ECO:0007669"/>
    <property type="project" value="UniProtKB-SubCell"/>
</dbReference>
<keyword evidence="4 6" id="KW-1133">Transmembrane helix</keyword>
<dbReference type="GO" id="GO:0016765">
    <property type="term" value="F:transferase activity, transferring alkyl or aryl (other than methyl) groups"/>
    <property type="evidence" value="ECO:0007669"/>
    <property type="project" value="InterPro"/>
</dbReference>
<feature type="transmembrane region" description="Helical" evidence="6">
    <location>
        <begin position="274"/>
        <end position="295"/>
    </location>
</feature>
<evidence type="ECO:0000256" key="1">
    <source>
        <dbReference type="ARBA" id="ARBA00004141"/>
    </source>
</evidence>
<feature type="transmembrane region" description="Helical" evidence="6">
    <location>
        <begin position="230"/>
        <end position="253"/>
    </location>
</feature>
<dbReference type="InterPro" id="IPR044878">
    <property type="entry name" value="UbiA_sf"/>
</dbReference>
<feature type="transmembrane region" description="Helical" evidence="6">
    <location>
        <begin position="325"/>
        <end position="343"/>
    </location>
</feature>
<feature type="transmembrane region" description="Helical" evidence="6">
    <location>
        <begin position="397"/>
        <end position="415"/>
    </location>
</feature>
<evidence type="ECO:0000256" key="5">
    <source>
        <dbReference type="ARBA" id="ARBA00023136"/>
    </source>
</evidence>
<dbReference type="Proteomes" id="UP001226762">
    <property type="component" value="Unassembled WGS sequence"/>
</dbReference>
<dbReference type="Gene3D" id="1.10.357.140">
    <property type="entry name" value="UbiA prenyltransferase"/>
    <property type="match status" value="1"/>
</dbReference>
<name>A0AAE3WIV6_9RHOB</name>
<sequence length="481" mass="52059">MQHHKLSQEPDQVAVTGPLVLDVEKALLRTDLRYERFWSAFGRDPFAAFSAVAGNIQSPARRARALSEIAAITIDRLPVRESVLTLAHAALAKGRPVHLVSGLDQASVDALALRLDLPGPHFGSGPDQDLTGAGKAAFLVKRFGAGGFDYAGRVTNNDHAWEHARNVIAIAPPARQHGKLLNLGKPTEIISEKWHLLTLVRELRPHQWVKNLLLFVPLLAAHQFTPAAVLQVLLAVMAFSLGASSTYVLNDLFDLDADRHHPEKRHRPIASGMLPIPVAVMASATLAALALTLALAVGPPVAGLTLIYMLGSLGYSLWLKKRRWLDVVALACLFLLRVVAGAVAAGVQIPPILLALGFTVFFVLACVKRITALSRLQVHGHLPGRGYRPSDLLKLEWAAYVSIIVTAAIFIAYSFGFEAGDLYEKRAVLSFAVVPLVVWLYRIVQLSIQGREDYDPVSFVLRDGTGLAIAASGIALIVLAI</sequence>
<dbReference type="Pfam" id="PF01040">
    <property type="entry name" value="UbiA"/>
    <property type="match status" value="1"/>
</dbReference>
<dbReference type="PANTHER" id="PTHR42723">
    <property type="entry name" value="CHLOROPHYLL SYNTHASE"/>
    <property type="match status" value="1"/>
</dbReference>
<comment type="caution">
    <text evidence="7">The sequence shown here is derived from an EMBL/GenBank/DDBJ whole genome shotgun (WGS) entry which is preliminary data.</text>
</comment>
<accession>A0AAE3WIV6</accession>
<keyword evidence="8" id="KW-1185">Reference proteome</keyword>
<dbReference type="RefSeq" id="WP_306737587.1">
    <property type="nucleotide sequence ID" value="NZ_JANHAX010000008.1"/>
</dbReference>
<dbReference type="PANTHER" id="PTHR42723:SF1">
    <property type="entry name" value="CHLOROPHYLL SYNTHASE, CHLOROPLASTIC"/>
    <property type="match status" value="1"/>
</dbReference>